<gene>
    <name evidence="1" type="ORF">B7492_04495</name>
    <name evidence="2" type="ORF">B7492_25630</name>
    <name evidence="3" type="ORF">FC701_03600</name>
</gene>
<reference evidence="3 5" key="2">
    <citation type="journal article" date="2019" name="Environ. Microbiol.">
        <title>An active ?-lactamase is a part of an orchestrated cell wall stress resistance network of Bacillus subtilis and related rhizosphere species.</title>
        <authorList>
            <person name="Bucher T."/>
            <person name="Keren-Paz A."/>
            <person name="Hausser J."/>
            <person name="Olender T."/>
            <person name="Cytryn E."/>
            <person name="Kolodkin-Gal I."/>
        </authorList>
    </citation>
    <scope>NUCLEOTIDE SEQUENCE [LARGE SCALE GENOMIC DNA]</scope>
    <source>
        <strain evidence="3 5">I186</strain>
    </source>
</reference>
<evidence type="ECO:0000313" key="4">
    <source>
        <dbReference type="Proteomes" id="UP000192932"/>
    </source>
</evidence>
<reference evidence="1 4" key="1">
    <citation type="submission" date="2017-04" db="EMBL/GenBank/DDBJ databases">
        <title>The Characteristic of a Fine Plant Growth-Promoting Rhizobacteria Bacillus mycoides Gnyt1 and its Whole Genome Sequencing Analysis.</title>
        <authorList>
            <person name="Li J.H."/>
            <person name="Yao T."/>
        </authorList>
    </citation>
    <scope>NUCLEOTIDE SEQUENCE [LARGE SCALE GENOMIC DNA]</scope>
    <source>
        <strain evidence="1 4">Gnyt1</strain>
    </source>
</reference>
<evidence type="ECO:0000313" key="2">
    <source>
        <dbReference type="EMBL" id="ARJ24380.1"/>
    </source>
</evidence>
<dbReference type="Proteomes" id="UP000192932">
    <property type="component" value="Chromosome"/>
</dbReference>
<accession>A0A1W6A3Y1</accession>
<dbReference type="EMBL" id="SZOD01000076">
    <property type="protein sequence ID" value="TKI86992.1"/>
    <property type="molecule type" value="Genomic_DNA"/>
</dbReference>
<proteinExistence type="predicted"/>
<dbReference type="EMBL" id="CP020743">
    <property type="protein sequence ID" value="ARJ20532.1"/>
    <property type="molecule type" value="Genomic_DNA"/>
</dbReference>
<evidence type="ECO:0000313" key="1">
    <source>
        <dbReference type="EMBL" id="ARJ20532.1"/>
    </source>
</evidence>
<dbReference type="RefSeq" id="WP_085309294.1">
    <property type="nucleotide sequence ID" value="NZ_CP020743.1"/>
</dbReference>
<dbReference type="AlphaFoldDB" id="A0A1W6A3Y1"/>
<dbReference type="Proteomes" id="UP000305524">
    <property type="component" value="Unassembled WGS sequence"/>
</dbReference>
<protein>
    <recommendedName>
        <fullName evidence="6">MarR family transcriptional regulator</fullName>
    </recommendedName>
</protein>
<sequence>MQNFKEYDLAYICYYSERIELPAIAAGFSQPVSTTVIHHTLQELNNQGLFDFYKNTYKEMLEEQGE</sequence>
<evidence type="ECO:0000313" key="5">
    <source>
        <dbReference type="Proteomes" id="UP000305524"/>
    </source>
</evidence>
<evidence type="ECO:0000313" key="3">
    <source>
        <dbReference type="EMBL" id="TKI86992.1"/>
    </source>
</evidence>
<name>A0A1W6A3Y1_BACMY</name>
<dbReference type="EMBL" id="CP020743">
    <property type="protein sequence ID" value="ARJ24380.1"/>
    <property type="molecule type" value="Genomic_DNA"/>
</dbReference>
<organism evidence="1 4">
    <name type="scientific">Bacillus mycoides</name>
    <dbReference type="NCBI Taxonomy" id="1405"/>
    <lineage>
        <taxon>Bacteria</taxon>
        <taxon>Bacillati</taxon>
        <taxon>Bacillota</taxon>
        <taxon>Bacilli</taxon>
        <taxon>Bacillales</taxon>
        <taxon>Bacillaceae</taxon>
        <taxon>Bacillus</taxon>
        <taxon>Bacillus cereus group</taxon>
    </lineage>
</organism>
<evidence type="ECO:0008006" key="6">
    <source>
        <dbReference type="Google" id="ProtNLM"/>
    </source>
</evidence>